<sequence length="361" mass="38338">MTKLHGVIAIACVVHALIGVITATPSDTAAAGPQNQLNGLDTLVAGTCPRNACSDYEAALAGALPGSHSFGLDAVKLEEGLHLAGPAKRESPNWDRYGPPAPQAPIRLVEHPKISSKVLKVIDGSHEECSMSEDWGKLPGCACTNHLAYAVAMVLSSYFREKRCVERCVFTLFQSRFKHMHKVLWDVAATTYTLTEAVKSHVPGDTPIQLAQCTSPGSAGCYNIFYSNVAGNSRLLHRLEFVPGTQQASQLRDVIALDENGASSRTGAQVYGTYIFYDGDSDVQIAMGFNSDFPKKVATVVSEDATFSKPAVSCLSLLDENSQKLGVIGLVVVSPGQPLGDSLGDVASRVEECSSQLAPSA</sequence>
<dbReference type="EMBL" id="PNEN01000521">
    <property type="protein sequence ID" value="PPJ56231.1"/>
    <property type="molecule type" value="Genomic_DNA"/>
</dbReference>
<keyword evidence="3" id="KW-1185">Reference proteome</keyword>
<protein>
    <submittedName>
        <fullName evidence="2">Uncharacterized protein</fullName>
    </submittedName>
</protein>
<dbReference type="OrthoDB" id="3640515at2759"/>
<comment type="caution">
    <text evidence="2">The sequence shown here is derived from an EMBL/GenBank/DDBJ whole genome shotgun (WGS) entry which is preliminary data.</text>
</comment>
<accession>A0A2S6C922</accession>
<dbReference type="AlphaFoldDB" id="A0A2S6C922"/>
<dbReference type="Proteomes" id="UP000237631">
    <property type="component" value="Unassembled WGS sequence"/>
</dbReference>
<evidence type="ECO:0000313" key="2">
    <source>
        <dbReference type="EMBL" id="PPJ56231.1"/>
    </source>
</evidence>
<evidence type="ECO:0000256" key="1">
    <source>
        <dbReference type="SAM" id="SignalP"/>
    </source>
</evidence>
<proteinExistence type="predicted"/>
<keyword evidence="1" id="KW-0732">Signal</keyword>
<organism evidence="2 3">
    <name type="scientific">Cercospora berteroae</name>
    <dbReference type="NCBI Taxonomy" id="357750"/>
    <lineage>
        <taxon>Eukaryota</taxon>
        <taxon>Fungi</taxon>
        <taxon>Dikarya</taxon>
        <taxon>Ascomycota</taxon>
        <taxon>Pezizomycotina</taxon>
        <taxon>Dothideomycetes</taxon>
        <taxon>Dothideomycetidae</taxon>
        <taxon>Mycosphaerellales</taxon>
        <taxon>Mycosphaerellaceae</taxon>
        <taxon>Cercospora</taxon>
    </lineage>
</organism>
<gene>
    <name evidence="2" type="ORF">CBER1_06391</name>
</gene>
<reference evidence="3" key="1">
    <citation type="journal article" date="2017" name="bioRxiv">
        <title>Conservation of a gene cluster reveals novel cercosporin biosynthetic mechanisms and extends production to the genus Colletotrichum.</title>
        <authorList>
            <person name="de Jonge R."/>
            <person name="Ebert M.K."/>
            <person name="Huitt-Roehl C.R."/>
            <person name="Pal P."/>
            <person name="Suttle J.C."/>
            <person name="Spanner R.E."/>
            <person name="Neubauer J.D."/>
            <person name="Jurick W.M.II."/>
            <person name="Stott K.A."/>
            <person name="Secor G.A."/>
            <person name="Thomma B.P.H.J."/>
            <person name="Van de Peer Y."/>
            <person name="Townsend C.A."/>
            <person name="Bolton M.D."/>
        </authorList>
    </citation>
    <scope>NUCLEOTIDE SEQUENCE [LARGE SCALE GENOMIC DNA]</scope>
    <source>
        <strain evidence="3">CBS538.71</strain>
    </source>
</reference>
<name>A0A2S6C922_9PEZI</name>
<feature type="chain" id="PRO_5015720732" evidence="1">
    <location>
        <begin position="24"/>
        <end position="361"/>
    </location>
</feature>
<feature type="signal peptide" evidence="1">
    <location>
        <begin position="1"/>
        <end position="23"/>
    </location>
</feature>
<evidence type="ECO:0000313" key="3">
    <source>
        <dbReference type="Proteomes" id="UP000237631"/>
    </source>
</evidence>